<evidence type="ECO:0000256" key="2">
    <source>
        <dbReference type="ARBA" id="ARBA00006464"/>
    </source>
</evidence>
<dbReference type="RefSeq" id="WP_014259291.1">
    <property type="nucleotide sequence ID" value="NC_016629.1"/>
</dbReference>
<dbReference type="InterPro" id="IPR017475">
    <property type="entry name" value="EPS_sugar_tfrase"/>
</dbReference>
<evidence type="ECO:0000256" key="4">
    <source>
        <dbReference type="ARBA" id="ARBA00022692"/>
    </source>
</evidence>
<keyword evidence="6 7" id="KW-0472">Membrane</keyword>
<keyword evidence="10" id="KW-1185">Reference proteome</keyword>
<dbReference type="NCBIfam" id="TIGR03025">
    <property type="entry name" value="EPS_sugtrans"/>
    <property type="match status" value="1"/>
</dbReference>
<dbReference type="Proteomes" id="UP000007844">
    <property type="component" value="Chromosome"/>
</dbReference>
<feature type="transmembrane region" description="Helical" evidence="7">
    <location>
        <begin position="41"/>
        <end position="61"/>
    </location>
</feature>
<organism evidence="9 10">
    <name type="scientific">Desulfocurvibacter africanus subsp. africanus str. Walvis Bay</name>
    <dbReference type="NCBI Taxonomy" id="690850"/>
    <lineage>
        <taxon>Bacteria</taxon>
        <taxon>Pseudomonadati</taxon>
        <taxon>Thermodesulfobacteriota</taxon>
        <taxon>Desulfovibrionia</taxon>
        <taxon>Desulfovibrionales</taxon>
        <taxon>Desulfovibrionaceae</taxon>
        <taxon>Desulfocurvibacter</taxon>
    </lineage>
</organism>
<dbReference type="PANTHER" id="PTHR30576:SF21">
    <property type="entry name" value="UDP-GLUCOSE:UNDECAPRENYL-PHOSPHATE GLUCOSE-1-PHOSPHATE TRANSFERASE"/>
    <property type="match status" value="1"/>
</dbReference>
<dbReference type="eggNOG" id="COG2148">
    <property type="taxonomic scope" value="Bacteria"/>
</dbReference>
<dbReference type="Pfam" id="PF02397">
    <property type="entry name" value="Bac_transf"/>
    <property type="match status" value="1"/>
</dbReference>
<reference evidence="9 10" key="1">
    <citation type="journal article" date="2011" name="J. Bacteriol.">
        <title>Genome sequence of the mercury-methylating and pleomorphic Desulfovibrio africanus Strain Walvis Bay.</title>
        <authorList>
            <person name="Brown S.D."/>
            <person name="Wall J.D."/>
            <person name="Kucken A.M."/>
            <person name="Gilmour C.C."/>
            <person name="Podar M."/>
            <person name="Brandt C.C."/>
            <person name="Teshima H."/>
            <person name="Detter J.C."/>
            <person name="Han C.S."/>
            <person name="Land M.L."/>
            <person name="Lucas S."/>
            <person name="Han J."/>
            <person name="Pennacchio L."/>
            <person name="Nolan M."/>
            <person name="Pitluck S."/>
            <person name="Woyke T."/>
            <person name="Goodwin L."/>
            <person name="Palumbo A.V."/>
            <person name="Elias D.A."/>
        </authorList>
    </citation>
    <scope>NUCLEOTIDE SEQUENCE [LARGE SCALE GENOMIC DNA]</scope>
    <source>
        <strain evidence="9 10">Walvis Bay</strain>
    </source>
</reference>
<evidence type="ECO:0000256" key="6">
    <source>
        <dbReference type="ARBA" id="ARBA00023136"/>
    </source>
</evidence>
<evidence type="ECO:0000256" key="5">
    <source>
        <dbReference type="ARBA" id="ARBA00022989"/>
    </source>
</evidence>
<feature type="transmembrane region" description="Helical" evidence="7">
    <location>
        <begin position="12"/>
        <end position="29"/>
    </location>
</feature>
<dbReference type="GO" id="GO:0016020">
    <property type="term" value="C:membrane"/>
    <property type="evidence" value="ECO:0007669"/>
    <property type="project" value="UniProtKB-SubCell"/>
</dbReference>
<keyword evidence="4 7" id="KW-0812">Transmembrane</keyword>
<sequence>MKRPYRSTFSVIHQVIELLFGVIIFFLVLRFRSYSPDMLPVSFWVALVMLCFASLYLVDAYRNWRGQPFRREAGTVLVGCGLAVFVLIRFNMPYSLSAQTPSMTHSAYSLALTWWSLWSLTLIMSRLGIRHILSRLPHQIRNFRSAVILGSNENGLRLFEWMTANDWIRINVYGATNPELAGRDPRMSIFGSLSEALAWANQQGINHIYLAPLPEEEEELLKLGPSLSDMTASVYLLPHMLTEPFILSGESVAFGNTRAIALWESPQGYMLAVKRAMDVVLATAALLVLAPVFGAVAAAIKLNSSGPVIYKQMRYGWDGKQISVYKFRTMRVCEDAQQFCQATENDSRVTSVGRFLRRTSLDEIPQFYNVLQGSMSLVGPRPHPVMLNEQWRKKVRGYMLRHKVKPGITGLAQVNGFRGETDTHEKMEKRIQYDLMYIRDWSLTLDIKILYRTVWCVFVSKNAY</sequence>
<evidence type="ECO:0000259" key="8">
    <source>
        <dbReference type="Pfam" id="PF02397"/>
    </source>
</evidence>
<feature type="transmembrane region" description="Helical" evidence="7">
    <location>
        <begin position="73"/>
        <end position="92"/>
    </location>
</feature>
<dbReference type="EMBL" id="CP003221">
    <property type="protein sequence ID" value="EGJ49485.1"/>
    <property type="molecule type" value="Genomic_DNA"/>
</dbReference>
<dbReference type="HOGENOM" id="CLU_024920_0_1_7"/>
<keyword evidence="3 9" id="KW-0808">Transferase</keyword>
<dbReference type="AlphaFoldDB" id="F3YXP1"/>
<comment type="similarity">
    <text evidence="2">Belongs to the bacterial sugar transferase family.</text>
</comment>
<gene>
    <name evidence="9" type="ORF">Desaf_1143</name>
</gene>
<evidence type="ECO:0000256" key="7">
    <source>
        <dbReference type="SAM" id="Phobius"/>
    </source>
</evidence>
<dbReference type="NCBIfam" id="TIGR03023">
    <property type="entry name" value="WcaJ_sugtrans"/>
    <property type="match status" value="1"/>
</dbReference>
<feature type="transmembrane region" description="Helical" evidence="7">
    <location>
        <begin position="279"/>
        <end position="300"/>
    </location>
</feature>
<keyword evidence="5 7" id="KW-1133">Transmembrane helix</keyword>
<evidence type="ECO:0000256" key="1">
    <source>
        <dbReference type="ARBA" id="ARBA00004141"/>
    </source>
</evidence>
<name>F3YXP1_DESAF</name>
<dbReference type="PANTHER" id="PTHR30576">
    <property type="entry name" value="COLANIC BIOSYNTHESIS UDP-GLUCOSE LIPID CARRIER TRANSFERASE"/>
    <property type="match status" value="1"/>
</dbReference>
<comment type="subcellular location">
    <subcellularLocation>
        <location evidence="1">Membrane</location>
        <topology evidence="1">Multi-pass membrane protein</topology>
    </subcellularLocation>
</comment>
<evidence type="ECO:0000256" key="3">
    <source>
        <dbReference type="ARBA" id="ARBA00022679"/>
    </source>
</evidence>
<dbReference type="GO" id="GO:0009242">
    <property type="term" value="P:colanic acid biosynthetic process"/>
    <property type="evidence" value="ECO:0007669"/>
    <property type="project" value="TreeGrafter"/>
</dbReference>
<dbReference type="InterPro" id="IPR017473">
    <property type="entry name" value="Undecaprenyl-P_gluc_Ptfrase"/>
</dbReference>
<evidence type="ECO:0000313" key="10">
    <source>
        <dbReference type="Proteomes" id="UP000007844"/>
    </source>
</evidence>
<dbReference type="InterPro" id="IPR003362">
    <property type="entry name" value="Bact_transf"/>
</dbReference>
<dbReference type="Pfam" id="PF13727">
    <property type="entry name" value="CoA_binding_3"/>
    <property type="match status" value="1"/>
</dbReference>
<protein>
    <submittedName>
        <fullName evidence="9">Undecaprenyl-phosphate glucose phosphotransferase</fullName>
    </submittedName>
</protein>
<feature type="domain" description="Bacterial sugar transferase" evidence="8">
    <location>
        <begin position="274"/>
        <end position="458"/>
    </location>
</feature>
<feature type="transmembrane region" description="Helical" evidence="7">
    <location>
        <begin position="112"/>
        <end position="129"/>
    </location>
</feature>
<evidence type="ECO:0000313" key="9">
    <source>
        <dbReference type="EMBL" id="EGJ49485.1"/>
    </source>
</evidence>
<accession>F3YXP1</accession>
<dbReference type="KEGG" id="daf:Desaf_1143"/>
<proteinExistence type="inferred from homology"/>
<dbReference type="GO" id="GO:0089702">
    <property type="term" value="F:undecaprenyl-phosphate glucose phosphotransferase activity"/>
    <property type="evidence" value="ECO:0007669"/>
    <property type="project" value="TreeGrafter"/>
</dbReference>
<dbReference type="STRING" id="690850.Desaf_1143"/>